<evidence type="ECO:0000256" key="4">
    <source>
        <dbReference type="ARBA" id="ARBA00023163"/>
    </source>
</evidence>
<evidence type="ECO:0000259" key="5">
    <source>
        <dbReference type="Pfam" id="PF08281"/>
    </source>
</evidence>
<dbReference type="CDD" id="cd06171">
    <property type="entry name" value="Sigma70_r4"/>
    <property type="match status" value="1"/>
</dbReference>
<evidence type="ECO:0000256" key="2">
    <source>
        <dbReference type="ARBA" id="ARBA00023015"/>
    </source>
</evidence>
<dbReference type="Proteomes" id="UP001236663">
    <property type="component" value="Unassembled WGS sequence"/>
</dbReference>
<protein>
    <submittedName>
        <fullName evidence="6">Sigma-70 family RNA polymerase sigma factor</fullName>
    </submittedName>
</protein>
<dbReference type="Pfam" id="PF08281">
    <property type="entry name" value="Sigma70_r4_2"/>
    <property type="match status" value="1"/>
</dbReference>
<dbReference type="RefSeq" id="WP_163386335.1">
    <property type="nucleotide sequence ID" value="NZ_JAUFQS010000026.1"/>
</dbReference>
<name>A0ABT8CCA9_9BACT</name>
<dbReference type="SUPFAM" id="SSF88946">
    <property type="entry name" value="Sigma2 domain of RNA polymerase sigma factors"/>
    <property type="match status" value="1"/>
</dbReference>
<feature type="domain" description="RNA polymerase sigma factor 70 region 4 type 2" evidence="5">
    <location>
        <begin position="126"/>
        <end position="177"/>
    </location>
</feature>
<dbReference type="InterPro" id="IPR036388">
    <property type="entry name" value="WH-like_DNA-bd_sf"/>
</dbReference>
<dbReference type="Gene3D" id="1.10.10.10">
    <property type="entry name" value="Winged helix-like DNA-binding domain superfamily/Winged helix DNA-binding domain"/>
    <property type="match status" value="1"/>
</dbReference>
<dbReference type="InterPro" id="IPR014284">
    <property type="entry name" value="RNA_pol_sigma-70_dom"/>
</dbReference>
<organism evidence="6 7">
    <name type="scientific">Cyclobacterium jeungdonense</name>
    <dbReference type="NCBI Taxonomy" id="708087"/>
    <lineage>
        <taxon>Bacteria</taxon>
        <taxon>Pseudomonadati</taxon>
        <taxon>Bacteroidota</taxon>
        <taxon>Cytophagia</taxon>
        <taxon>Cytophagales</taxon>
        <taxon>Cyclobacteriaceae</taxon>
        <taxon>Cyclobacterium</taxon>
    </lineage>
</organism>
<proteinExistence type="inferred from homology"/>
<accession>A0ABT8CCA9</accession>
<keyword evidence="3" id="KW-0731">Sigma factor</keyword>
<dbReference type="InterPro" id="IPR013249">
    <property type="entry name" value="RNA_pol_sigma70_r4_t2"/>
</dbReference>
<comment type="similarity">
    <text evidence="1">Belongs to the sigma-70 factor family. ECF subfamily.</text>
</comment>
<reference evidence="7" key="1">
    <citation type="journal article" date="2019" name="Int. J. Syst. Evol. Microbiol.">
        <title>The Global Catalogue of Microorganisms (GCM) 10K type strain sequencing project: providing services to taxonomists for standard genome sequencing and annotation.</title>
        <authorList>
            <consortium name="The Broad Institute Genomics Platform"/>
            <consortium name="The Broad Institute Genome Sequencing Center for Infectious Disease"/>
            <person name="Wu L."/>
            <person name="Ma J."/>
        </authorList>
    </citation>
    <scope>NUCLEOTIDE SEQUENCE [LARGE SCALE GENOMIC DNA]</scope>
    <source>
        <strain evidence="7">CECT 7706</strain>
    </source>
</reference>
<dbReference type="PANTHER" id="PTHR43133">
    <property type="entry name" value="RNA POLYMERASE ECF-TYPE SIGMA FACTO"/>
    <property type="match status" value="1"/>
</dbReference>
<sequence>MEFHTLKDVELWQLVANGDQKAFDHIYLFHSKDLYKYGFRFTQDTELIKDVIQDVFIHIWESRNVLFIQKSIKFYLFSAFRRDVIKRVNVACIYESIEDYHFKISWEVSFQEILEQNQISLDSTHRLSRAIDALPLRQKEAIYLRYLQELTYDEISELMGVQIPSIYNLIFKGIKSLKAVLSPSDFTPKVLILFFYFLF</sequence>
<evidence type="ECO:0000256" key="3">
    <source>
        <dbReference type="ARBA" id="ARBA00023082"/>
    </source>
</evidence>
<comment type="caution">
    <text evidence="6">The sequence shown here is derived from an EMBL/GenBank/DDBJ whole genome shotgun (WGS) entry which is preliminary data.</text>
</comment>
<keyword evidence="7" id="KW-1185">Reference proteome</keyword>
<evidence type="ECO:0000313" key="7">
    <source>
        <dbReference type="Proteomes" id="UP001236663"/>
    </source>
</evidence>
<keyword evidence="2" id="KW-0805">Transcription regulation</keyword>
<dbReference type="InterPro" id="IPR013324">
    <property type="entry name" value="RNA_pol_sigma_r3/r4-like"/>
</dbReference>
<keyword evidence="4" id="KW-0804">Transcription</keyword>
<gene>
    <name evidence="6" type="ORF">QWZ15_16560</name>
</gene>
<evidence type="ECO:0000256" key="1">
    <source>
        <dbReference type="ARBA" id="ARBA00010641"/>
    </source>
</evidence>
<evidence type="ECO:0000313" key="6">
    <source>
        <dbReference type="EMBL" id="MDN3689448.1"/>
    </source>
</evidence>
<dbReference type="SUPFAM" id="SSF88659">
    <property type="entry name" value="Sigma3 and sigma4 domains of RNA polymerase sigma factors"/>
    <property type="match status" value="1"/>
</dbReference>
<dbReference type="Gene3D" id="1.10.1740.10">
    <property type="match status" value="1"/>
</dbReference>
<dbReference type="NCBIfam" id="TIGR02937">
    <property type="entry name" value="sigma70-ECF"/>
    <property type="match status" value="1"/>
</dbReference>
<dbReference type="EMBL" id="JAUFQS010000026">
    <property type="protein sequence ID" value="MDN3689448.1"/>
    <property type="molecule type" value="Genomic_DNA"/>
</dbReference>
<dbReference type="InterPro" id="IPR013325">
    <property type="entry name" value="RNA_pol_sigma_r2"/>
</dbReference>
<dbReference type="PANTHER" id="PTHR43133:SF46">
    <property type="entry name" value="RNA POLYMERASE SIGMA-70 FACTOR ECF SUBFAMILY"/>
    <property type="match status" value="1"/>
</dbReference>
<dbReference type="InterPro" id="IPR039425">
    <property type="entry name" value="RNA_pol_sigma-70-like"/>
</dbReference>